<dbReference type="GO" id="GO:0008053">
    <property type="term" value="P:mitochondrial fusion"/>
    <property type="evidence" value="ECO:0007669"/>
    <property type="project" value="InterPro"/>
</dbReference>
<dbReference type="InterPro" id="IPR019392">
    <property type="entry name" value="Miga"/>
</dbReference>
<evidence type="ECO:0000256" key="2">
    <source>
        <dbReference type="ARBA" id="ARBA00008969"/>
    </source>
</evidence>
<keyword evidence="7" id="KW-0472">Membrane</keyword>
<feature type="non-terminal residue" evidence="8">
    <location>
        <position position="1"/>
    </location>
</feature>
<evidence type="ECO:0000313" key="10">
    <source>
        <dbReference type="Proteomes" id="UP000014760"/>
    </source>
</evidence>
<accession>R7U7F2</accession>
<keyword evidence="5" id="KW-1133">Transmembrane helix</keyword>
<evidence type="ECO:0000256" key="7">
    <source>
        <dbReference type="ARBA" id="ARBA00023136"/>
    </source>
</evidence>
<reference evidence="9" key="3">
    <citation type="submission" date="2015-06" db="UniProtKB">
        <authorList>
            <consortium name="EnsemblMetazoa"/>
        </authorList>
    </citation>
    <scope>IDENTIFICATION</scope>
</reference>
<evidence type="ECO:0000256" key="6">
    <source>
        <dbReference type="ARBA" id="ARBA00023128"/>
    </source>
</evidence>
<dbReference type="STRING" id="283909.R7U7F2"/>
<protein>
    <submittedName>
        <fullName evidence="8 9">Uncharacterized protein</fullName>
    </submittedName>
</protein>
<organism evidence="8">
    <name type="scientific">Capitella teleta</name>
    <name type="common">Polychaete worm</name>
    <dbReference type="NCBI Taxonomy" id="283909"/>
    <lineage>
        <taxon>Eukaryota</taxon>
        <taxon>Metazoa</taxon>
        <taxon>Spiralia</taxon>
        <taxon>Lophotrochozoa</taxon>
        <taxon>Annelida</taxon>
        <taxon>Polychaeta</taxon>
        <taxon>Sedentaria</taxon>
        <taxon>Scolecida</taxon>
        <taxon>Capitellidae</taxon>
        <taxon>Capitella</taxon>
    </lineage>
</organism>
<dbReference type="GO" id="GO:0005741">
    <property type="term" value="C:mitochondrial outer membrane"/>
    <property type="evidence" value="ECO:0007669"/>
    <property type="project" value="UniProtKB-SubCell"/>
</dbReference>
<evidence type="ECO:0000313" key="8">
    <source>
        <dbReference type="EMBL" id="ELU02295.1"/>
    </source>
</evidence>
<evidence type="ECO:0000256" key="5">
    <source>
        <dbReference type="ARBA" id="ARBA00022989"/>
    </source>
</evidence>
<keyword evidence="4" id="KW-1000">Mitochondrion outer membrane</keyword>
<dbReference type="Pfam" id="PF10265">
    <property type="entry name" value="Miga"/>
    <property type="match status" value="1"/>
</dbReference>
<dbReference type="EnsemblMetazoa" id="CapteT121993">
    <property type="protein sequence ID" value="CapteP121993"/>
    <property type="gene ID" value="CapteG121993"/>
</dbReference>
<reference evidence="10" key="1">
    <citation type="submission" date="2012-12" db="EMBL/GenBank/DDBJ databases">
        <authorList>
            <person name="Hellsten U."/>
            <person name="Grimwood J."/>
            <person name="Chapman J.A."/>
            <person name="Shapiro H."/>
            <person name="Aerts A."/>
            <person name="Otillar R.P."/>
            <person name="Terry A.Y."/>
            <person name="Boore J.L."/>
            <person name="Simakov O."/>
            <person name="Marletaz F."/>
            <person name="Cho S.-J."/>
            <person name="Edsinger-Gonzales E."/>
            <person name="Havlak P."/>
            <person name="Kuo D.-H."/>
            <person name="Larsson T."/>
            <person name="Lv J."/>
            <person name="Arendt D."/>
            <person name="Savage R."/>
            <person name="Osoegawa K."/>
            <person name="de Jong P."/>
            <person name="Lindberg D.R."/>
            <person name="Seaver E.C."/>
            <person name="Weisblat D.A."/>
            <person name="Putnam N.H."/>
            <person name="Grigoriev I.V."/>
            <person name="Rokhsar D.S."/>
        </authorList>
    </citation>
    <scope>NUCLEOTIDE SEQUENCE</scope>
    <source>
        <strain evidence="10">I ESC-2004</strain>
    </source>
</reference>
<dbReference type="PANTHER" id="PTHR21508:SF5">
    <property type="entry name" value="MITOGUARDIN"/>
    <property type="match status" value="1"/>
</dbReference>
<dbReference type="PANTHER" id="PTHR21508">
    <property type="entry name" value="MITOGUARDIN"/>
    <property type="match status" value="1"/>
</dbReference>
<comment type="similarity">
    <text evidence="2">Belongs to the mitoguardin family.</text>
</comment>
<name>R7U7F2_CAPTE</name>
<evidence type="ECO:0000256" key="4">
    <source>
        <dbReference type="ARBA" id="ARBA00022787"/>
    </source>
</evidence>
<dbReference type="EMBL" id="KB304238">
    <property type="protein sequence ID" value="ELU02295.1"/>
    <property type="molecule type" value="Genomic_DNA"/>
</dbReference>
<dbReference type="HOGENOM" id="CLU_1998180_0_0_1"/>
<dbReference type="EMBL" id="AMQN01046239">
    <property type="status" value="NOT_ANNOTATED_CDS"/>
    <property type="molecule type" value="Genomic_DNA"/>
</dbReference>
<dbReference type="AlphaFoldDB" id="R7U7F2"/>
<keyword evidence="10" id="KW-1185">Reference proteome</keyword>
<sequence>LDSPPSSVLTVIQNRWLSNGFKETALSTAVWSVLKAKRRMLKYSNGFIAHFYDITEHLSPLLAWGFLGTCDELKQLCVFFKEQVLGLLCDIFCFEKVRYTTVQHLADDILKLIRLRKIEMERIFV</sequence>
<gene>
    <name evidence="8" type="ORF">CAPTEDRAFT_121993</name>
</gene>
<reference evidence="8 10" key="2">
    <citation type="journal article" date="2013" name="Nature">
        <title>Insights into bilaterian evolution from three spiralian genomes.</title>
        <authorList>
            <person name="Simakov O."/>
            <person name="Marletaz F."/>
            <person name="Cho S.J."/>
            <person name="Edsinger-Gonzales E."/>
            <person name="Havlak P."/>
            <person name="Hellsten U."/>
            <person name="Kuo D.H."/>
            <person name="Larsson T."/>
            <person name="Lv J."/>
            <person name="Arendt D."/>
            <person name="Savage R."/>
            <person name="Osoegawa K."/>
            <person name="de Jong P."/>
            <person name="Grimwood J."/>
            <person name="Chapman J.A."/>
            <person name="Shapiro H."/>
            <person name="Aerts A."/>
            <person name="Otillar R.P."/>
            <person name="Terry A.Y."/>
            <person name="Boore J.L."/>
            <person name="Grigoriev I.V."/>
            <person name="Lindberg D.R."/>
            <person name="Seaver E.C."/>
            <person name="Weisblat D.A."/>
            <person name="Putnam N.H."/>
            <person name="Rokhsar D.S."/>
        </authorList>
    </citation>
    <scope>NUCLEOTIDE SEQUENCE</scope>
    <source>
        <strain evidence="8 10">I ESC-2004</strain>
    </source>
</reference>
<dbReference type="Proteomes" id="UP000014760">
    <property type="component" value="Unassembled WGS sequence"/>
</dbReference>
<keyword evidence="6" id="KW-0496">Mitochondrion</keyword>
<evidence type="ECO:0000256" key="3">
    <source>
        <dbReference type="ARBA" id="ARBA00022692"/>
    </source>
</evidence>
<evidence type="ECO:0000313" key="9">
    <source>
        <dbReference type="EnsemblMetazoa" id="CapteP121993"/>
    </source>
</evidence>
<evidence type="ECO:0000256" key="1">
    <source>
        <dbReference type="ARBA" id="ARBA00004294"/>
    </source>
</evidence>
<proteinExistence type="inferred from homology"/>
<dbReference type="OrthoDB" id="8880065at2759"/>
<comment type="subcellular location">
    <subcellularLocation>
        <location evidence="1">Mitochondrion outer membrane</location>
    </subcellularLocation>
</comment>
<keyword evidence="3" id="KW-0812">Transmembrane</keyword>